<keyword evidence="4" id="KW-1185">Reference proteome</keyword>
<dbReference type="Pfam" id="PF14292">
    <property type="entry name" value="SusE"/>
    <property type="match status" value="1"/>
</dbReference>
<protein>
    <recommendedName>
        <fullName evidence="2">SusE outer membrane protein domain-containing protein</fullName>
    </recommendedName>
</protein>
<evidence type="ECO:0000313" key="4">
    <source>
        <dbReference type="Proteomes" id="UP000023772"/>
    </source>
</evidence>
<dbReference type="InterPro" id="IPR025970">
    <property type="entry name" value="SusE"/>
</dbReference>
<accession>A0ABN4D390</accession>
<dbReference type="PROSITE" id="PS51257">
    <property type="entry name" value="PROKAR_LIPOPROTEIN"/>
    <property type="match status" value="1"/>
</dbReference>
<evidence type="ECO:0000256" key="1">
    <source>
        <dbReference type="SAM" id="SignalP"/>
    </source>
</evidence>
<feature type="signal peptide" evidence="1">
    <location>
        <begin position="1"/>
        <end position="21"/>
    </location>
</feature>
<keyword evidence="1" id="KW-0732">Signal</keyword>
<dbReference type="Proteomes" id="UP000023772">
    <property type="component" value="Chromosome"/>
</dbReference>
<sequence>MKKINILFVIFAMGMLLFSSCDEEYDVKIEIDTVEDSMHLTPSVEEITLSQDLMNETAITFSWDPAQERANNGTITYYFKLGLPGLTTAIDKIELDAGVSEYSISHFDLNAMLYGLGVNYGSSTEIEAEIIASSEGDYFVKPEISTTKVLVTTFEIAPVNLYLVGSANPKGSEISNGIKLNEVVEGKNIGNTYEWIGELQEGTFKFVNSTTEDKGSWSKGENETGLVKNESVSDSDIEFTVNKAGLYSIILDKNELKIVHGYKGFSHVWGVGLGIGIAWNMPSSTEFSWNPEVPEIFTLECTTQANQDFKLPYNDQSAGWGCPFLRPINANANIWDDNQVQATPGGYNPDLKWLITEEQAGDCILTIDALNMTISLEKK</sequence>
<evidence type="ECO:0000313" key="3">
    <source>
        <dbReference type="EMBL" id="AHW62016.1"/>
    </source>
</evidence>
<name>A0ABN4D390_9BACT</name>
<proteinExistence type="predicted"/>
<feature type="chain" id="PRO_5047513862" description="SusE outer membrane protein domain-containing protein" evidence="1">
    <location>
        <begin position="22"/>
        <end position="379"/>
    </location>
</feature>
<gene>
    <name evidence="3" type="ORF">FH5T_13285</name>
</gene>
<dbReference type="EMBL" id="CP007451">
    <property type="protein sequence ID" value="AHW62016.1"/>
    <property type="molecule type" value="Genomic_DNA"/>
</dbReference>
<dbReference type="RefSeq" id="WP_139178120.1">
    <property type="nucleotide sequence ID" value="NZ_FOHT01000019.1"/>
</dbReference>
<feature type="domain" description="SusE outer membrane protein" evidence="2">
    <location>
        <begin position="31"/>
        <end position="130"/>
    </location>
</feature>
<dbReference type="Gene3D" id="2.60.40.3620">
    <property type="match status" value="1"/>
</dbReference>
<organism evidence="3 4">
    <name type="scientific">Draconibacterium orientale</name>
    <dbReference type="NCBI Taxonomy" id="1168034"/>
    <lineage>
        <taxon>Bacteria</taxon>
        <taxon>Pseudomonadati</taxon>
        <taxon>Bacteroidota</taxon>
        <taxon>Bacteroidia</taxon>
        <taxon>Marinilabiliales</taxon>
        <taxon>Prolixibacteraceae</taxon>
        <taxon>Draconibacterium</taxon>
    </lineage>
</organism>
<reference evidence="3 4" key="1">
    <citation type="submission" date="2014-03" db="EMBL/GenBank/DDBJ databases">
        <title>Complete genome sequence of a deeply braunched marine Bacteroidia bacterium Draconibacterium orientale type strain FH5T.</title>
        <authorList>
            <person name="Li X."/>
            <person name="Wang X."/>
            <person name="Xie Z."/>
            <person name="Du Z."/>
            <person name="Chen G."/>
        </authorList>
    </citation>
    <scope>NUCLEOTIDE SEQUENCE [LARGE SCALE GENOMIC DNA]</scope>
    <source>
        <strain evidence="3 4">FH5</strain>
    </source>
</reference>
<evidence type="ECO:0000259" key="2">
    <source>
        <dbReference type="Pfam" id="PF14292"/>
    </source>
</evidence>